<organism evidence="1 2">
    <name type="scientific">Streblomastix strix</name>
    <dbReference type="NCBI Taxonomy" id="222440"/>
    <lineage>
        <taxon>Eukaryota</taxon>
        <taxon>Metamonada</taxon>
        <taxon>Preaxostyla</taxon>
        <taxon>Oxymonadida</taxon>
        <taxon>Streblomastigidae</taxon>
        <taxon>Streblomastix</taxon>
    </lineage>
</organism>
<gene>
    <name evidence="1" type="ORF">EZS28_022485</name>
</gene>
<evidence type="ECO:0000313" key="1">
    <source>
        <dbReference type="EMBL" id="KAA6381988.1"/>
    </source>
</evidence>
<reference evidence="1 2" key="1">
    <citation type="submission" date="2019-03" db="EMBL/GenBank/DDBJ databases">
        <title>Single cell metagenomics reveals metabolic interactions within the superorganism composed of flagellate Streblomastix strix and complex community of Bacteroidetes bacteria on its surface.</title>
        <authorList>
            <person name="Treitli S.C."/>
            <person name="Kolisko M."/>
            <person name="Husnik F."/>
            <person name="Keeling P."/>
            <person name="Hampl V."/>
        </authorList>
    </citation>
    <scope>NUCLEOTIDE SEQUENCE [LARGE SCALE GENOMIC DNA]</scope>
    <source>
        <strain evidence="1">ST1C</strain>
    </source>
</reference>
<dbReference type="AlphaFoldDB" id="A0A5J4VH98"/>
<proteinExistence type="predicted"/>
<name>A0A5J4VH98_9EUKA</name>
<dbReference type="Proteomes" id="UP000324800">
    <property type="component" value="Unassembled WGS sequence"/>
</dbReference>
<dbReference type="EMBL" id="SNRW01007021">
    <property type="protein sequence ID" value="KAA6381988.1"/>
    <property type="molecule type" value="Genomic_DNA"/>
</dbReference>
<sequence>MSHKLEFIEGPAQVINGGPVTPTETDATTTLTNKTLFVVNGDESDLLLHGASLRFDYCTSSKPILDSSTQQYKMILPYIMMPSYKARMHMIGVSIV</sequence>
<evidence type="ECO:0000313" key="2">
    <source>
        <dbReference type="Proteomes" id="UP000324800"/>
    </source>
</evidence>
<accession>A0A5J4VH98</accession>
<comment type="caution">
    <text evidence="1">The sequence shown here is derived from an EMBL/GenBank/DDBJ whole genome shotgun (WGS) entry which is preliminary data.</text>
</comment>
<protein>
    <submittedName>
        <fullName evidence="1">Uncharacterized protein</fullName>
    </submittedName>
</protein>